<dbReference type="Pfam" id="PF22694">
    <property type="entry name" value="CtpB_N-like"/>
    <property type="match status" value="1"/>
</dbReference>
<keyword evidence="5" id="KW-0812">Transmembrane</keyword>
<evidence type="ECO:0000256" key="3">
    <source>
        <dbReference type="ARBA" id="ARBA00022801"/>
    </source>
</evidence>
<dbReference type="FunFam" id="2.30.42.10:FF:000063">
    <property type="entry name" value="Peptidase, S41 family"/>
    <property type="match status" value="1"/>
</dbReference>
<keyword evidence="5" id="KW-1133">Transmembrane helix</keyword>
<keyword evidence="3" id="KW-0378">Hydrolase</keyword>
<dbReference type="Pfam" id="PF13180">
    <property type="entry name" value="PDZ_2"/>
    <property type="match status" value="1"/>
</dbReference>
<dbReference type="PANTHER" id="PTHR32060:SF30">
    <property type="entry name" value="CARBOXY-TERMINAL PROCESSING PROTEASE CTPA"/>
    <property type="match status" value="1"/>
</dbReference>
<dbReference type="CDD" id="cd07560">
    <property type="entry name" value="Peptidase_S41_CPP"/>
    <property type="match status" value="1"/>
</dbReference>
<sequence length="527" mass="58159">MQKNIQPLIYALLLAGGILGGYFLSALSGKQTTFQSSGPGKIDEVIQYAYDNYVDSIGYDALVDDAIAGMLEKLDPHSVYISKAELEGVNDQLSGSFEGIGVQFRIESDTIIVIDPIANGPSARQGVMPGDRIVKVDGKNVAGIGIDNDKVMKLLKGPKGTKVVLSIYRRGVKGLRDYTITRDVIPLNSLDAAFMIDRSTGYIKLNAFSSSTYDEFLDAMHKLLPQGMTNLILDLRDNGGGYLDYAVDIADDFLPSGNTIVYTQGLHRKEKFYKSHSDGLFESGKLVVLIDEFSASASEIVAGAIQDNDRGLIIGRRSFGKGLVQEQHELNDGSAFRLTVARYYTPSGRCIQRPYEAGYEEYYLDFYKSLTLNDSAAREYNLKKNDSLVFRTTKGRAVYGGGGIIPDSLVLHDYTMSASFQNGLFSSGKLFEFIFQYVDANRKLLKAAYPDIKTFSARFQVPADLMNKVYQSGGINPETTSAQDKLMGEAFVKAGIARELFGTEGYYQIILLQDNMVKKARQYFKAN</sequence>
<evidence type="ECO:0000256" key="1">
    <source>
        <dbReference type="ARBA" id="ARBA00009179"/>
    </source>
</evidence>
<dbReference type="SUPFAM" id="SSF50156">
    <property type="entry name" value="PDZ domain-like"/>
    <property type="match status" value="1"/>
</dbReference>
<evidence type="ECO:0000256" key="5">
    <source>
        <dbReference type="SAM" id="Phobius"/>
    </source>
</evidence>
<feature type="transmembrane region" description="Helical" evidence="5">
    <location>
        <begin position="7"/>
        <end position="27"/>
    </location>
</feature>
<keyword evidence="4" id="KW-0720">Serine protease</keyword>
<dbReference type="InterPro" id="IPR036034">
    <property type="entry name" value="PDZ_sf"/>
</dbReference>
<dbReference type="GO" id="GO:0008236">
    <property type="term" value="F:serine-type peptidase activity"/>
    <property type="evidence" value="ECO:0007669"/>
    <property type="project" value="UniProtKB-KW"/>
</dbReference>
<dbReference type="SMART" id="SM00228">
    <property type="entry name" value="PDZ"/>
    <property type="match status" value="1"/>
</dbReference>
<dbReference type="InterPro" id="IPR004447">
    <property type="entry name" value="Peptidase_S41A"/>
</dbReference>
<dbReference type="NCBIfam" id="TIGR00225">
    <property type="entry name" value="prc"/>
    <property type="match status" value="1"/>
</dbReference>
<dbReference type="Gene3D" id="2.30.42.10">
    <property type="match status" value="1"/>
</dbReference>
<evidence type="ECO:0000259" key="6">
    <source>
        <dbReference type="PROSITE" id="PS50106"/>
    </source>
</evidence>
<gene>
    <name evidence="7" type="ORF">SDC9_64306</name>
</gene>
<dbReference type="InterPro" id="IPR055210">
    <property type="entry name" value="CtpA/B_N"/>
</dbReference>
<name>A0A644XNY1_9ZZZZ</name>
<protein>
    <recommendedName>
        <fullName evidence="6">PDZ domain-containing protein</fullName>
    </recommendedName>
</protein>
<dbReference type="PANTHER" id="PTHR32060">
    <property type="entry name" value="TAIL-SPECIFIC PROTEASE"/>
    <property type="match status" value="1"/>
</dbReference>
<dbReference type="Gene3D" id="3.90.226.10">
    <property type="entry name" value="2-enoyl-CoA Hydratase, Chain A, domain 1"/>
    <property type="match status" value="1"/>
</dbReference>
<evidence type="ECO:0000256" key="2">
    <source>
        <dbReference type="ARBA" id="ARBA00022670"/>
    </source>
</evidence>
<comment type="similarity">
    <text evidence="1">Belongs to the peptidase S41A family.</text>
</comment>
<dbReference type="SUPFAM" id="SSF52096">
    <property type="entry name" value="ClpP/crotonase"/>
    <property type="match status" value="1"/>
</dbReference>
<organism evidence="7">
    <name type="scientific">bioreactor metagenome</name>
    <dbReference type="NCBI Taxonomy" id="1076179"/>
    <lineage>
        <taxon>unclassified sequences</taxon>
        <taxon>metagenomes</taxon>
        <taxon>ecological metagenomes</taxon>
    </lineage>
</organism>
<proteinExistence type="inferred from homology"/>
<feature type="domain" description="PDZ" evidence="6">
    <location>
        <begin position="78"/>
        <end position="156"/>
    </location>
</feature>
<keyword evidence="2" id="KW-0645">Protease</keyword>
<dbReference type="InterPro" id="IPR005151">
    <property type="entry name" value="Tail-specific_protease"/>
</dbReference>
<keyword evidence="5" id="KW-0472">Membrane</keyword>
<dbReference type="Gene3D" id="3.30.750.44">
    <property type="match status" value="1"/>
</dbReference>
<dbReference type="Pfam" id="PF03572">
    <property type="entry name" value="Peptidase_S41"/>
    <property type="match status" value="1"/>
</dbReference>
<dbReference type="GO" id="GO:0030288">
    <property type="term" value="C:outer membrane-bounded periplasmic space"/>
    <property type="evidence" value="ECO:0007669"/>
    <property type="project" value="TreeGrafter"/>
</dbReference>
<dbReference type="InterPro" id="IPR001478">
    <property type="entry name" value="PDZ"/>
</dbReference>
<dbReference type="GO" id="GO:0006508">
    <property type="term" value="P:proteolysis"/>
    <property type="evidence" value="ECO:0007669"/>
    <property type="project" value="UniProtKB-KW"/>
</dbReference>
<reference evidence="7" key="1">
    <citation type="submission" date="2019-08" db="EMBL/GenBank/DDBJ databases">
        <authorList>
            <person name="Kucharzyk K."/>
            <person name="Murdoch R.W."/>
            <person name="Higgins S."/>
            <person name="Loffler F."/>
        </authorList>
    </citation>
    <scope>NUCLEOTIDE SEQUENCE</scope>
</reference>
<evidence type="ECO:0000256" key="4">
    <source>
        <dbReference type="ARBA" id="ARBA00022825"/>
    </source>
</evidence>
<dbReference type="SMART" id="SM00245">
    <property type="entry name" value="TSPc"/>
    <property type="match status" value="1"/>
</dbReference>
<dbReference type="InterPro" id="IPR029045">
    <property type="entry name" value="ClpP/crotonase-like_dom_sf"/>
</dbReference>
<evidence type="ECO:0000313" key="7">
    <source>
        <dbReference type="EMBL" id="MPM17906.1"/>
    </source>
</evidence>
<dbReference type="CDD" id="cd06782">
    <property type="entry name" value="cpPDZ_CPP-like"/>
    <property type="match status" value="1"/>
</dbReference>
<accession>A0A644XNY1</accession>
<dbReference type="GO" id="GO:0004175">
    <property type="term" value="F:endopeptidase activity"/>
    <property type="evidence" value="ECO:0007669"/>
    <property type="project" value="TreeGrafter"/>
</dbReference>
<dbReference type="PROSITE" id="PS50106">
    <property type="entry name" value="PDZ"/>
    <property type="match status" value="1"/>
</dbReference>
<dbReference type="GO" id="GO:0007165">
    <property type="term" value="P:signal transduction"/>
    <property type="evidence" value="ECO:0007669"/>
    <property type="project" value="TreeGrafter"/>
</dbReference>
<dbReference type="AlphaFoldDB" id="A0A644XNY1"/>
<dbReference type="EMBL" id="VSSQ01002882">
    <property type="protein sequence ID" value="MPM17906.1"/>
    <property type="molecule type" value="Genomic_DNA"/>
</dbReference>
<comment type="caution">
    <text evidence="7">The sequence shown here is derived from an EMBL/GenBank/DDBJ whole genome shotgun (WGS) entry which is preliminary data.</text>
</comment>